<dbReference type="EMBL" id="CP001287">
    <property type="protein sequence ID" value="ACK67185.1"/>
    <property type="molecule type" value="Genomic_DNA"/>
</dbReference>
<keyword evidence="5" id="KW-1185">Reference proteome</keyword>
<dbReference type="AlphaFoldDB" id="B7JY83"/>
<feature type="compositionally biased region" description="Low complexity" evidence="3">
    <location>
        <begin position="138"/>
        <end position="151"/>
    </location>
</feature>
<feature type="region of interest" description="Disordered" evidence="3">
    <location>
        <begin position="106"/>
        <end position="160"/>
    </location>
</feature>
<dbReference type="InterPro" id="IPR011344">
    <property type="entry name" value="ssDNA-bd"/>
</dbReference>
<dbReference type="eggNOG" id="COG0629">
    <property type="taxonomic scope" value="Bacteria"/>
</dbReference>
<gene>
    <name evidence="4" type="ordered locus">PCC8801_3208</name>
</gene>
<dbReference type="KEGG" id="cyp:PCC8801_3208"/>
<accession>B7JY83</accession>
<dbReference type="OrthoDB" id="513679at2"/>
<dbReference type="PANTHER" id="PTHR10302:SF27">
    <property type="entry name" value="SINGLE-STRANDED DNA-BINDING PROTEIN"/>
    <property type="match status" value="1"/>
</dbReference>
<dbReference type="SUPFAM" id="SSF50249">
    <property type="entry name" value="Nucleic acid-binding proteins"/>
    <property type="match status" value="1"/>
</dbReference>
<evidence type="ECO:0000313" key="5">
    <source>
        <dbReference type="Proteomes" id="UP000008204"/>
    </source>
</evidence>
<sequence>MNSCVLMAKVIRSPELRYTQENQTAVAQMLVEFEGRRPEEATATLKVVGWGNLATQMQENYKEGDRVIIEGRLSINSFDRPEGFKEKRAELVASHIYVIDGMLSSPVSSESQNNVVSMDSFKSSSSYDQDKPMKTPMTPVVSSPPSTSTSVDENLDDIPF</sequence>
<dbReference type="CDD" id="cd04496">
    <property type="entry name" value="SSB_OBF"/>
    <property type="match status" value="1"/>
</dbReference>
<dbReference type="Proteomes" id="UP000008204">
    <property type="component" value="Chromosome"/>
</dbReference>
<name>B7JY83_RIPO1</name>
<protein>
    <submittedName>
        <fullName evidence="4">Single-strand binding protein</fullName>
    </submittedName>
</protein>
<dbReference type="STRING" id="41431.PCC8801_3208"/>
<dbReference type="HOGENOM" id="CLU_109737_0_0_3"/>
<dbReference type="GO" id="GO:0006260">
    <property type="term" value="P:DNA replication"/>
    <property type="evidence" value="ECO:0007669"/>
    <property type="project" value="InterPro"/>
</dbReference>
<organism evidence="4 5">
    <name type="scientific">Rippkaea orientalis (strain PCC 8801 / RF-1)</name>
    <name type="common">Cyanothece sp. (strain PCC 8801)</name>
    <dbReference type="NCBI Taxonomy" id="41431"/>
    <lineage>
        <taxon>Bacteria</taxon>
        <taxon>Bacillati</taxon>
        <taxon>Cyanobacteriota</taxon>
        <taxon>Cyanophyceae</taxon>
        <taxon>Oscillatoriophycideae</taxon>
        <taxon>Chroococcales</taxon>
        <taxon>Aphanothecaceae</taxon>
        <taxon>Rippkaea</taxon>
        <taxon>Rippkaea orientalis</taxon>
    </lineage>
</organism>
<dbReference type="Pfam" id="PF00436">
    <property type="entry name" value="SSB"/>
    <property type="match status" value="1"/>
</dbReference>
<dbReference type="RefSeq" id="WP_012596446.1">
    <property type="nucleotide sequence ID" value="NC_011726.1"/>
</dbReference>
<evidence type="ECO:0000256" key="2">
    <source>
        <dbReference type="PROSITE-ProRule" id="PRU00252"/>
    </source>
</evidence>
<evidence type="ECO:0000256" key="1">
    <source>
        <dbReference type="ARBA" id="ARBA00023125"/>
    </source>
</evidence>
<dbReference type="GO" id="GO:0003697">
    <property type="term" value="F:single-stranded DNA binding"/>
    <property type="evidence" value="ECO:0007669"/>
    <property type="project" value="InterPro"/>
</dbReference>
<keyword evidence="1 2" id="KW-0238">DNA-binding</keyword>
<dbReference type="Gene3D" id="2.40.50.140">
    <property type="entry name" value="Nucleic acid-binding proteins"/>
    <property type="match status" value="1"/>
</dbReference>
<dbReference type="InterPro" id="IPR000424">
    <property type="entry name" value="Primosome_PriB/ssb"/>
</dbReference>
<dbReference type="InterPro" id="IPR012340">
    <property type="entry name" value="NA-bd_OB-fold"/>
</dbReference>
<evidence type="ECO:0000313" key="4">
    <source>
        <dbReference type="EMBL" id="ACK67185.1"/>
    </source>
</evidence>
<feature type="compositionally biased region" description="Polar residues" evidence="3">
    <location>
        <begin position="106"/>
        <end position="116"/>
    </location>
</feature>
<dbReference type="PANTHER" id="PTHR10302">
    <property type="entry name" value="SINGLE-STRANDED DNA-BINDING PROTEIN"/>
    <property type="match status" value="1"/>
</dbReference>
<reference evidence="5" key="1">
    <citation type="journal article" date="2011" name="MBio">
        <title>Novel metabolic attributes of the genus Cyanothece, comprising a group of unicellular nitrogen-fixing Cyanobacteria.</title>
        <authorList>
            <person name="Bandyopadhyay A."/>
            <person name="Elvitigala T."/>
            <person name="Welsh E."/>
            <person name="Stockel J."/>
            <person name="Liberton M."/>
            <person name="Min H."/>
            <person name="Sherman L.A."/>
            <person name="Pakrasi H.B."/>
        </authorList>
    </citation>
    <scope>NUCLEOTIDE SEQUENCE [LARGE SCALE GENOMIC DNA]</scope>
    <source>
        <strain evidence="5">PCC 8801</strain>
    </source>
</reference>
<evidence type="ECO:0000256" key="3">
    <source>
        <dbReference type="SAM" id="MobiDB-lite"/>
    </source>
</evidence>
<dbReference type="GO" id="GO:0009295">
    <property type="term" value="C:nucleoid"/>
    <property type="evidence" value="ECO:0007669"/>
    <property type="project" value="TreeGrafter"/>
</dbReference>
<feature type="compositionally biased region" description="Low complexity" evidence="3">
    <location>
        <begin position="117"/>
        <end position="126"/>
    </location>
</feature>
<proteinExistence type="predicted"/>
<dbReference type="PROSITE" id="PS50935">
    <property type="entry name" value="SSB"/>
    <property type="match status" value="1"/>
</dbReference>